<dbReference type="EMBL" id="QLAG01000002">
    <property type="protein sequence ID" value="TLX65105.1"/>
    <property type="molecule type" value="Genomic_DNA"/>
</dbReference>
<protein>
    <submittedName>
        <fullName evidence="1">Pyocin activator protein PrtN</fullName>
    </submittedName>
</protein>
<dbReference type="Pfam" id="PF11112">
    <property type="entry name" value="PyocinActivator"/>
    <property type="match status" value="1"/>
</dbReference>
<keyword evidence="2" id="KW-1185">Reference proteome</keyword>
<evidence type="ECO:0000313" key="2">
    <source>
        <dbReference type="Proteomes" id="UP000306753"/>
    </source>
</evidence>
<name>A0A5R9R4G1_9GAMM</name>
<dbReference type="RefSeq" id="WP_138410773.1">
    <property type="nucleotide sequence ID" value="NZ_QLAG01000002.1"/>
</dbReference>
<comment type="caution">
    <text evidence="1">The sequence shown here is derived from an EMBL/GenBank/DDBJ whole genome shotgun (WGS) entry which is preliminary data.</text>
</comment>
<gene>
    <name evidence="1" type="ORF">DN820_01990</name>
</gene>
<dbReference type="GO" id="GO:0006355">
    <property type="term" value="P:regulation of DNA-templated transcription"/>
    <property type="evidence" value="ECO:0007669"/>
    <property type="project" value="InterPro"/>
</dbReference>
<dbReference type="InterPro" id="IPR020518">
    <property type="entry name" value="Tscrpt_reg_PrtN"/>
</dbReference>
<dbReference type="Proteomes" id="UP000306753">
    <property type="component" value="Unassembled WGS sequence"/>
</dbReference>
<sequence length="92" mass="10376">MNTAFLLMAQYNGQAIIPVDRVCADYFAHLTPEKFLRKVMAGEIDLPVVRMEASQKAAKGVHLGDLARYLDGQREKAQVENDKLHGRYRKAS</sequence>
<dbReference type="AlphaFoldDB" id="A0A5R9R4G1"/>
<organism evidence="1 2">
    <name type="scientific">Stutzerimonas nosocomialis</name>
    <dbReference type="NCBI Taxonomy" id="1056496"/>
    <lineage>
        <taxon>Bacteria</taxon>
        <taxon>Pseudomonadati</taxon>
        <taxon>Pseudomonadota</taxon>
        <taxon>Gammaproteobacteria</taxon>
        <taxon>Pseudomonadales</taxon>
        <taxon>Pseudomonadaceae</taxon>
        <taxon>Stutzerimonas</taxon>
    </lineage>
</organism>
<proteinExistence type="predicted"/>
<evidence type="ECO:0000313" key="1">
    <source>
        <dbReference type="EMBL" id="TLX65105.1"/>
    </source>
</evidence>
<reference evidence="1 2" key="1">
    <citation type="journal article" date="2017" name="Eur. J. Clin. Microbiol. Infect. Dis.">
        <title>Uncommonly isolated clinical Pseudomonas: identification and phylogenetic assignation.</title>
        <authorList>
            <person name="Mulet M."/>
            <person name="Gomila M."/>
            <person name="Ramirez A."/>
            <person name="Cardew S."/>
            <person name="Moore E.R."/>
            <person name="Lalucat J."/>
            <person name="Garcia-Valdes E."/>
        </authorList>
    </citation>
    <scope>NUCLEOTIDE SEQUENCE [LARGE SCALE GENOMIC DNA]</scope>
    <source>
        <strain evidence="1 2">SD129</strain>
    </source>
</reference>
<accession>A0A5R9R4G1</accession>